<organism evidence="1 2">
    <name type="scientific">Trifolium medium</name>
    <dbReference type="NCBI Taxonomy" id="97028"/>
    <lineage>
        <taxon>Eukaryota</taxon>
        <taxon>Viridiplantae</taxon>
        <taxon>Streptophyta</taxon>
        <taxon>Embryophyta</taxon>
        <taxon>Tracheophyta</taxon>
        <taxon>Spermatophyta</taxon>
        <taxon>Magnoliopsida</taxon>
        <taxon>eudicotyledons</taxon>
        <taxon>Gunneridae</taxon>
        <taxon>Pentapetalae</taxon>
        <taxon>rosids</taxon>
        <taxon>fabids</taxon>
        <taxon>Fabales</taxon>
        <taxon>Fabaceae</taxon>
        <taxon>Papilionoideae</taxon>
        <taxon>50 kb inversion clade</taxon>
        <taxon>NPAAA clade</taxon>
        <taxon>Hologalegina</taxon>
        <taxon>IRL clade</taxon>
        <taxon>Trifolieae</taxon>
        <taxon>Trifolium</taxon>
    </lineage>
</organism>
<dbReference type="EMBL" id="LXQA010626330">
    <property type="protein sequence ID" value="MCI62839.1"/>
    <property type="molecule type" value="Genomic_DNA"/>
</dbReference>
<comment type="caution">
    <text evidence="1">The sequence shown here is derived from an EMBL/GenBank/DDBJ whole genome shotgun (WGS) entry which is preliminary data.</text>
</comment>
<proteinExistence type="predicted"/>
<protein>
    <submittedName>
        <fullName evidence="1">Chloroplast processing peptidase-like</fullName>
    </submittedName>
</protein>
<keyword evidence="2" id="KW-1185">Reference proteome</keyword>
<name>A0A392TNU1_9FABA</name>
<accession>A0A392TNU1</accession>
<dbReference type="AlphaFoldDB" id="A0A392TNU1"/>
<feature type="non-terminal residue" evidence="1">
    <location>
        <position position="1"/>
    </location>
</feature>
<reference evidence="1 2" key="1">
    <citation type="journal article" date="2018" name="Front. Plant Sci.">
        <title>Red Clover (Trifolium pratense) and Zigzag Clover (T. medium) - A Picture of Genomic Similarities and Differences.</title>
        <authorList>
            <person name="Dluhosova J."/>
            <person name="Istvanek J."/>
            <person name="Nedelnik J."/>
            <person name="Repkova J."/>
        </authorList>
    </citation>
    <scope>NUCLEOTIDE SEQUENCE [LARGE SCALE GENOMIC DNA]</scope>
    <source>
        <strain evidence="2">cv. 10/8</strain>
        <tissue evidence="1">Leaf</tissue>
    </source>
</reference>
<evidence type="ECO:0000313" key="1">
    <source>
        <dbReference type="EMBL" id="MCI62839.1"/>
    </source>
</evidence>
<dbReference type="Proteomes" id="UP000265520">
    <property type="component" value="Unassembled WGS sequence"/>
</dbReference>
<evidence type="ECO:0000313" key="2">
    <source>
        <dbReference type="Proteomes" id="UP000265520"/>
    </source>
</evidence>
<sequence>GPLLAKNIIGRSVFCYWPPNRIGNTVAKGGCPVETKPETTTTTSTTLASQ</sequence>